<sequence>MNHLLKNQLFWLKTPPEVTDIKILDQRGNNLGSIAEITQGREFVVDVVANDPEVGVDSVTLYQSVGDGGEDGFQAVSTDGSAPFQFHISAPVDQEGKTLSFRAIALDLDGNSSELSFIRSLSIIEDRPPTAVIKTPLNNAVFIDGQSIDIQVEALDDLGVGGIDRVVFYLNNKPVYTAYQHTELNENYFSALIEPPVGVDGFSIQAVAYDVLNQAGSSSVVKIGRIDDTVAPTISIIKPFDNDILTTGEQLVAAVSVTDIGIESERRIYMTWVREYQDETGTWQTLDTQEIELFRNDAPSGRPDIPVSEPDQYSYIYWARFSDGSILRRGSHDIERVRIETRIETPNHIIKDTTVHEVGMPISERRFLAPTKISGLEVANSVYYSSVAQFISPDREGAMVGSWSTHDPARFDNLTVASKFTANKTTEQCSMCTGLFLADFASEQSDSGDILLYSELLNGSSEIFSGTISEIYADENVVLTTKHGMPIFDVDRFQNYLFKDLLEEEMAKDEDTGNTYYDNDSGELLLFSNQNGDGQFGLPYLLAGRVDLPFIEVFGLSRKDDLVFVANGAGGVQVINISNIQAPYRVGFVKPNGYARDVKISGNYAYIAASYEGVVVVDIADPNLPIIAVLDTQGVANKLQIVGSKLYVTDMTGVGRVSQLNIVNVSDPFHPKMERSIAIEPAREDFVSDGVYDVHVSGNKAYLSVHYSNQEDKQVQSVVEIVDLEQIDKPHVDASIPVVINRHASEDNFAIRDLTLARGAIQVAAGKLGINRIELTELTVVAHTPAVDEDFISTSLGNISIELSSVISHDANLVDFVEIYEGAVLADGEGSYTVGENISERFTFSFAERNSEPAYRFIDIKPKIKDNYLQANQQYVVVVKRGLTPLSGNSLSRDYVYSFYTSLAGSQPLPNIHAISPDSGSIIGGDQITIEGDNFGSNPKVFLGGLPLVINSVELAQSEGELDRIIATTIPNEAGPAAVQVVTEQGLEDRVIGAYTYLDILKISYITPSVVDVNQEGENNHVEIIGYGFSQKITLKAYPVGQPENAVVATVDENYLYSSVGQGQLTLLTPQSMYWTVPDFGNIYRGYVDVEISDEQGRFYYAPKSLFYGNLSANVHINLEAPFSYEQMKDELSAIASGVSSTISRDPSKLPAGKIVGLAVDSEIGLVYALGRGSGLVGLPDINPVNVVDQEQFRQYITPSRLELIHYDRSVLQDTAPMVGLGYFDLPQDLNASGLVLGDNHLYVAAKGMHFPNIDTPYEDLVWLLTYDREDRLPGELTGQDAQNSSKDRDIQFSIPLPFNLPPSELLIKDQLLITHAGSEGLVIVSISESERPSVIKHVKKFNQNGIERDLNVAAISIQQNFLSVLTSDEKSMRIIYDLSQPGLPQVQDHSLAGTRVLAGIEQQTGTAFYQDGVNLLNDTNVQNPLIEGSYKANGFTLKGEPHALVGLTSLVANLNIEDINKNGSLFCHKGYLAIFDISQKADISIKDLSVLTECNNKLEEITYEGYPTTYKAPLVYSDDGLVVTISQYDDGYDALTIVDTHMLDLVTSYPRQQQAGISLDSSMQLSFSQAIIIPDGQTDTQYLSRYLALIYDDSSETGKSVDINVVLDSQNPRKVSIIPTENLEGDSAYRIVLKSEPSDGGRRATGLFDHVISFTTGSGFGGQPVIHSVIPHVVETHGGLVNVVVSNSINPTFLVANSPVILSQTNLADNKVEYSLEPAENLAGSASLSIIEPDGKQATLLGAVQYTESLVLENISPVVGSVVGGTAVRLTGRGFKAGVGSTQVYVNNTQVSAHNIKVINQQTLEFITPPGQLGLSDIRVETVGQQEILTDAFTYLQPVKSNITASKKDTFYDIKIDPTGTYAVAAAGDGGVLIINIDSSTFTADANDVTNIDELRELIDKNKDKVDDRIVSRILLPGGYAALGIDLFFERNNDRIFISAAKLGGTTKDAKLFIVAVDSLDITTSTIVNELPLNASFAKGIEVKNNQAVIAMGDKGLGIVDVYLHSKVYLADYIALPNNKPALDVTQLSSQAGISARFAVAAGEFDFASNRLTDTEVVGGGGFYIIERNSTKGLQILSSLDIPASKVILDNTNYASPNQYAYLAAGEIGVVIVDISDVYNPKIIHRIQTPAYDISLQGNVLYIAQAEVGITSFDVTNPKAPTKLDSFEALGGSSIDVVLATNYSAIGAGVGTFGHGVVQETPDAILKLNSVNPANGILDFDTDEKLKIRLRFNKAIDLFDENKDHFTVLDENEQPIPNHIEIINNDAIIYLDSSLGLEVNDILTVEATAGIIASKPVLQNGEQINLELYRLKSTQRVNLVYRGARPETISIDTVFPRHIQLDHAENITVSMLGSPLDISRIRGFIGGTEIDAISIDSNNDDERISIITFAVPPIAASGLYDITVMVEKQGLWQSVSLYGALQVNQPIEFTSISPKWGPGRWYKSYYLG</sequence>
<dbReference type="InterPro" id="IPR052387">
    <property type="entry name" value="Fibrocystin"/>
</dbReference>
<gene>
    <name evidence="3" type="ORF">L3081_19915</name>
</gene>
<dbReference type="InterPro" id="IPR002909">
    <property type="entry name" value="IPT_dom"/>
</dbReference>
<evidence type="ECO:0000313" key="4">
    <source>
        <dbReference type="Proteomes" id="UP001139646"/>
    </source>
</evidence>
<dbReference type="PANTHER" id="PTHR46769:SF2">
    <property type="entry name" value="FIBROCYSTIN-L ISOFORM 2 PRECURSOR-RELATED"/>
    <property type="match status" value="1"/>
</dbReference>
<dbReference type="InterPro" id="IPR013211">
    <property type="entry name" value="LVIVD"/>
</dbReference>
<reference evidence="3" key="1">
    <citation type="submission" date="2022-01" db="EMBL/GenBank/DDBJ databases">
        <title>Colwellia maritima, isolated from seawater.</title>
        <authorList>
            <person name="Kristyanto S."/>
            <person name="Jung J."/>
            <person name="Jeon C.O."/>
        </authorList>
    </citation>
    <scope>NUCLEOTIDE SEQUENCE</scope>
    <source>
        <strain evidence="3">MSW7</strain>
    </source>
</reference>
<dbReference type="Proteomes" id="UP001139646">
    <property type="component" value="Unassembled WGS sequence"/>
</dbReference>
<organism evidence="3 4">
    <name type="scientific">Colwellia maritima</name>
    <dbReference type="NCBI Taxonomy" id="2912588"/>
    <lineage>
        <taxon>Bacteria</taxon>
        <taxon>Pseudomonadati</taxon>
        <taxon>Pseudomonadota</taxon>
        <taxon>Gammaproteobacteria</taxon>
        <taxon>Alteromonadales</taxon>
        <taxon>Colwelliaceae</taxon>
        <taxon>Colwellia</taxon>
    </lineage>
</organism>
<evidence type="ECO:0000256" key="1">
    <source>
        <dbReference type="ARBA" id="ARBA00022729"/>
    </source>
</evidence>
<name>A0ABS9X568_9GAMM</name>
<comment type="caution">
    <text evidence="3">The sequence shown here is derived from an EMBL/GenBank/DDBJ whole genome shotgun (WGS) entry which is preliminary data.</text>
</comment>
<dbReference type="Pfam" id="PF17957">
    <property type="entry name" value="Big_7"/>
    <property type="match status" value="1"/>
</dbReference>
<feature type="domain" description="IPT/TIG" evidence="2">
    <location>
        <begin position="909"/>
        <end position="998"/>
    </location>
</feature>
<evidence type="ECO:0000259" key="2">
    <source>
        <dbReference type="SMART" id="SM00429"/>
    </source>
</evidence>
<dbReference type="SUPFAM" id="SSF69322">
    <property type="entry name" value="Tricorn protease domain 2"/>
    <property type="match status" value="1"/>
</dbReference>
<dbReference type="Pfam" id="PF01833">
    <property type="entry name" value="TIG"/>
    <property type="match status" value="2"/>
</dbReference>
<dbReference type="SMART" id="SM00429">
    <property type="entry name" value="IPT"/>
    <property type="match status" value="2"/>
</dbReference>
<dbReference type="EMBL" id="JAKKSL010000004">
    <property type="protein sequence ID" value="MCI2285225.1"/>
    <property type="molecule type" value="Genomic_DNA"/>
</dbReference>
<keyword evidence="4" id="KW-1185">Reference proteome</keyword>
<dbReference type="Gene3D" id="2.60.40.10">
    <property type="entry name" value="Immunoglobulins"/>
    <property type="match status" value="4"/>
</dbReference>
<dbReference type="RefSeq" id="WP_242287996.1">
    <property type="nucleotide sequence ID" value="NZ_JAKKSL010000004.1"/>
</dbReference>
<evidence type="ECO:0000313" key="3">
    <source>
        <dbReference type="EMBL" id="MCI2285225.1"/>
    </source>
</evidence>
<keyword evidence="1" id="KW-0732">Signal</keyword>
<dbReference type="Pfam" id="PF13205">
    <property type="entry name" value="Big_5"/>
    <property type="match status" value="1"/>
</dbReference>
<dbReference type="InterPro" id="IPR032812">
    <property type="entry name" value="SbsA_Ig"/>
</dbReference>
<dbReference type="CDD" id="cd00102">
    <property type="entry name" value="IPT"/>
    <property type="match status" value="2"/>
</dbReference>
<dbReference type="InterPro" id="IPR013783">
    <property type="entry name" value="Ig-like_fold"/>
</dbReference>
<proteinExistence type="predicted"/>
<dbReference type="PANTHER" id="PTHR46769">
    <property type="entry name" value="POLYCYSTIC KIDNEY AND HEPATIC DISEASE 1 (AUTOSOMAL RECESSIVE)-LIKE 1"/>
    <property type="match status" value="1"/>
</dbReference>
<protein>
    <submittedName>
        <fullName evidence="3">IPT/TIG domain-containing protein</fullName>
    </submittedName>
</protein>
<dbReference type="SUPFAM" id="SSF81296">
    <property type="entry name" value="E set domains"/>
    <property type="match status" value="2"/>
</dbReference>
<accession>A0ABS9X568</accession>
<dbReference type="InterPro" id="IPR014756">
    <property type="entry name" value="Ig_E-set"/>
</dbReference>
<feature type="domain" description="IPT/TIG" evidence="2">
    <location>
        <begin position="1750"/>
        <end position="1837"/>
    </location>
</feature>
<dbReference type="Pfam" id="PF08309">
    <property type="entry name" value="LVIVD"/>
    <property type="match status" value="4"/>
</dbReference>